<evidence type="ECO:0000313" key="6">
    <source>
        <dbReference type="Proteomes" id="UP000274695"/>
    </source>
</evidence>
<organism evidence="3 5">
    <name type="scientific">Zhongshania marina</name>
    <dbReference type="NCBI Taxonomy" id="2304603"/>
    <lineage>
        <taxon>Bacteria</taxon>
        <taxon>Pseudomonadati</taxon>
        <taxon>Pseudomonadota</taxon>
        <taxon>Gammaproteobacteria</taxon>
        <taxon>Cellvibrionales</taxon>
        <taxon>Spongiibacteraceae</taxon>
        <taxon>Zhongshania</taxon>
    </lineage>
</organism>
<evidence type="ECO:0000313" key="5">
    <source>
        <dbReference type="Proteomes" id="UP000237222"/>
    </source>
</evidence>
<dbReference type="EMBL" id="PQGG01000015">
    <property type="protein sequence ID" value="POP53457.1"/>
    <property type="molecule type" value="Genomic_DNA"/>
</dbReference>
<dbReference type="RefSeq" id="WP_103683741.1">
    <property type="nucleotide sequence ID" value="NZ_PQGG01000015.1"/>
</dbReference>
<dbReference type="AlphaFoldDB" id="A0A2S4HHJ7"/>
<sequence>MTAAAEITIMLLNTIVSLAITAFLLRMILQLVRADFYNPICQFLVKATNPLVIPLRKIIPSMGKIDTASVLLALIAQAVGIALLFQLYGGGFPNPAQLLIWSVIGLCSALLNLYFFAIIGNIIMSWVAQGGAHPAAQLLYQITEPVMAPFRKILPPMGGLDLSPIFVFLCIKVLEVILRHGAASAALPRGLIMGL</sequence>
<dbReference type="Proteomes" id="UP000237222">
    <property type="component" value="Unassembled WGS sequence"/>
</dbReference>
<dbReference type="GO" id="GO:0016020">
    <property type="term" value="C:membrane"/>
    <property type="evidence" value="ECO:0007669"/>
    <property type="project" value="InterPro"/>
</dbReference>
<feature type="transmembrane region" description="Helical" evidence="2">
    <location>
        <begin position="6"/>
        <end position="25"/>
    </location>
</feature>
<dbReference type="PANTHER" id="PTHR33219">
    <property type="entry name" value="YLMG HOMOLOG PROTEIN 2, CHLOROPLASTIC"/>
    <property type="match status" value="1"/>
</dbReference>
<keyword evidence="2" id="KW-1133">Transmembrane helix</keyword>
<dbReference type="InterPro" id="IPR003425">
    <property type="entry name" value="CCB3/YggT"/>
</dbReference>
<evidence type="ECO:0000313" key="4">
    <source>
        <dbReference type="EMBL" id="RNL58652.1"/>
    </source>
</evidence>
<dbReference type="OrthoDB" id="9806665at2"/>
<evidence type="ECO:0000313" key="3">
    <source>
        <dbReference type="EMBL" id="POP53457.1"/>
    </source>
</evidence>
<dbReference type="PANTHER" id="PTHR33219:SF14">
    <property type="entry name" value="PROTEIN COFACTOR ASSEMBLY OF COMPLEX C SUBUNIT B CCB3, CHLOROPLASTIC-RELATED"/>
    <property type="match status" value="1"/>
</dbReference>
<evidence type="ECO:0000256" key="2">
    <source>
        <dbReference type="SAM" id="Phobius"/>
    </source>
</evidence>
<dbReference type="Pfam" id="PF02325">
    <property type="entry name" value="CCB3_YggT"/>
    <property type="match status" value="2"/>
</dbReference>
<accession>A0A2S4HHJ7</accession>
<keyword evidence="6" id="KW-1185">Reference proteome</keyword>
<feature type="transmembrane region" description="Helical" evidence="2">
    <location>
        <begin position="99"/>
        <end position="119"/>
    </location>
</feature>
<reference evidence="3" key="1">
    <citation type="submission" date="2018-01" db="EMBL/GenBank/DDBJ databases">
        <authorList>
            <person name="Yu X.-D."/>
        </authorList>
    </citation>
    <scope>NUCLEOTIDE SEQUENCE</scope>
    <source>
        <strain evidence="3">ZX-21</strain>
    </source>
</reference>
<reference evidence="4 6" key="2">
    <citation type="submission" date="2018-10" db="EMBL/GenBank/DDBJ databases">
        <title>Draft genome sequence of Zhongshania sp. DSW25-10.</title>
        <authorList>
            <person name="Oh J."/>
        </authorList>
    </citation>
    <scope>NUCLEOTIDE SEQUENCE [LARGE SCALE GENOMIC DNA]</scope>
    <source>
        <strain evidence="4 6">DSW25-10</strain>
    </source>
</reference>
<evidence type="ECO:0000256" key="1">
    <source>
        <dbReference type="ARBA" id="ARBA00010894"/>
    </source>
</evidence>
<proteinExistence type="inferred from homology"/>
<name>A0A2S4HHJ7_9GAMM</name>
<protein>
    <submittedName>
        <fullName evidence="3">YggT family protein</fullName>
    </submittedName>
</protein>
<comment type="caution">
    <text evidence="3">The sequence shown here is derived from an EMBL/GenBank/DDBJ whole genome shotgun (WGS) entry which is preliminary data.</text>
</comment>
<dbReference type="Proteomes" id="UP000274695">
    <property type="component" value="Unassembled WGS sequence"/>
</dbReference>
<dbReference type="EMBL" id="RHGB01000028">
    <property type="protein sequence ID" value="RNL58652.1"/>
    <property type="molecule type" value="Genomic_DNA"/>
</dbReference>
<comment type="similarity">
    <text evidence="1">Belongs to the YggT family.</text>
</comment>
<feature type="transmembrane region" description="Helical" evidence="2">
    <location>
        <begin position="65"/>
        <end position="87"/>
    </location>
</feature>
<gene>
    <name evidence="3" type="ORF">C0068_06800</name>
    <name evidence="4" type="ORF">D0911_17845</name>
</gene>
<keyword evidence="2" id="KW-0812">Transmembrane</keyword>
<keyword evidence="2" id="KW-0472">Membrane</keyword>